<accession>A0AAN9HVX8</accession>
<dbReference type="Proteomes" id="UP001372338">
    <property type="component" value="Unassembled WGS sequence"/>
</dbReference>
<protein>
    <submittedName>
        <fullName evidence="2">Uncharacterized protein</fullName>
    </submittedName>
</protein>
<keyword evidence="1" id="KW-0472">Membrane</keyword>
<comment type="caution">
    <text evidence="2">The sequence shown here is derived from an EMBL/GenBank/DDBJ whole genome shotgun (WGS) entry which is preliminary data.</text>
</comment>
<evidence type="ECO:0000313" key="2">
    <source>
        <dbReference type="EMBL" id="KAK7247173.1"/>
    </source>
</evidence>
<name>A0AAN9HVX8_CROPI</name>
<keyword evidence="1" id="KW-1133">Transmembrane helix</keyword>
<dbReference type="EMBL" id="JAYWIO010000008">
    <property type="protein sequence ID" value="KAK7247173.1"/>
    <property type="molecule type" value="Genomic_DNA"/>
</dbReference>
<evidence type="ECO:0000313" key="3">
    <source>
        <dbReference type="Proteomes" id="UP001372338"/>
    </source>
</evidence>
<evidence type="ECO:0000256" key="1">
    <source>
        <dbReference type="SAM" id="Phobius"/>
    </source>
</evidence>
<keyword evidence="1" id="KW-0812">Transmembrane</keyword>
<reference evidence="2 3" key="1">
    <citation type="submission" date="2024-01" db="EMBL/GenBank/DDBJ databases">
        <title>The genomes of 5 underutilized Papilionoideae crops provide insights into root nodulation and disease resistanc.</title>
        <authorList>
            <person name="Yuan L."/>
        </authorList>
    </citation>
    <scope>NUCLEOTIDE SEQUENCE [LARGE SCALE GENOMIC DNA]</scope>
    <source>
        <strain evidence="2">ZHUSHIDOU_FW_LH</strain>
        <tissue evidence="2">Leaf</tissue>
    </source>
</reference>
<keyword evidence="3" id="KW-1185">Reference proteome</keyword>
<proteinExistence type="predicted"/>
<gene>
    <name evidence="2" type="ORF">RIF29_42050</name>
</gene>
<sequence>MIFATQILFFFDSIDSFVSLCMINTLAILVTIGTPLYIPTPPLFRHPPGTTVQHLHWPNLQFSASLSNTYSSTPLE</sequence>
<organism evidence="2 3">
    <name type="scientific">Crotalaria pallida</name>
    <name type="common">Smooth rattlebox</name>
    <name type="synonym">Crotalaria striata</name>
    <dbReference type="NCBI Taxonomy" id="3830"/>
    <lineage>
        <taxon>Eukaryota</taxon>
        <taxon>Viridiplantae</taxon>
        <taxon>Streptophyta</taxon>
        <taxon>Embryophyta</taxon>
        <taxon>Tracheophyta</taxon>
        <taxon>Spermatophyta</taxon>
        <taxon>Magnoliopsida</taxon>
        <taxon>eudicotyledons</taxon>
        <taxon>Gunneridae</taxon>
        <taxon>Pentapetalae</taxon>
        <taxon>rosids</taxon>
        <taxon>fabids</taxon>
        <taxon>Fabales</taxon>
        <taxon>Fabaceae</taxon>
        <taxon>Papilionoideae</taxon>
        <taxon>50 kb inversion clade</taxon>
        <taxon>genistoids sensu lato</taxon>
        <taxon>core genistoids</taxon>
        <taxon>Crotalarieae</taxon>
        <taxon>Crotalaria</taxon>
    </lineage>
</organism>
<dbReference type="AlphaFoldDB" id="A0AAN9HVX8"/>
<feature type="transmembrane region" description="Helical" evidence="1">
    <location>
        <begin position="17"/>
        <end position="38"/>
    </location>
</feature>